<name>A0ABT8PDV5_9BURK</name>
<dbReference type="RefSeq" id="WP_301755970.1">
    <property type="nucleotide sequence ID" value="NZ_JAUJSQ010000006.1"/>
</dbReference>
<evidence type="ECO:0000313" key="3">
    <source>
        <dbReference type="Proteomes" id="UP001171606"/>
    </source>
</evidence>
<dbReference type="Proteomes" id="UP001171606">
    <property type="component" value="Unassembled WGS sequence"/>
</dbReference>
<evidence type="ECO:0000313" key="2">
    <source>
        <dbReference type="EMBL" id="MDN7933300.1"/>
    </source>
</evidence>
<dbReference type="EMBL" id="JAUJSQ010000006">
    <property type="protein sequence ID" value="MDN7933300.1"/>
    <property type="molecule type" value="Genomic_DNA"/>
</dbReference>
<keyword evidence="3" id="KW-1185">Reference proteome</keyword>
<evidence type="ECO:0000256" key="1">
    <source>
        <dbReference type="SAM" id="MobiDB-lite"/>
    </source>
</evidence>
<protein>
    <submittedName>
        <fullName evidence="2">Uncharacterized protein</fullName>
    </submittedName>
</protein>
<accession>A0ABT8PDV5</accession>
<sequence>MQSTIEQAAGLVGASRAVRQGRKNGYANDASGRAGAWPSRAAGKEAARV</sequence>
<feature type="region of interest" description="Disordered" evidence="1">
    <location>
        <begin position="1"/>
        <end position="49"/>
    </location>
</feature>
<comment type="caution">
    <text evidence="2">The sequence shown here is derived from an EMBL/GenBank/DDBJ whole genome shotgun (WGS) entry which is preliminary data.</text>
</comment>
<reference evidence="2" key="1">
    <citation type="submission" date="2023-07" db="EMBL/GenBank/DDBJ databases">
        <title>A collection of bacterial strains from the Burkholderia cepacia Research Laboratory and Repository.</title>
        <authorList>
            <person name="Lipuma J."/>
            <person name="Spilker T."/>
            <person name="Caverly L."/>
        </authorList>
    </citation>
    <scope>NUCLEOTIDE SEQUENCE</scope>
    <source>
        <strain evidence="2">AU42020</strain>
    </source>
</reference>
<organism evidence="2 3">
    <name type="scientific">Burkholderia metallica</name>
    <dbReference type="NCBI Taxonomy" id="488729"/>
    <lineage>
        <taxon>Bacteria</taxon>
        <taxon>Pseudomonadati</taxon>
        <taxon>Pseudomonadota</taxon>
        <taxon>Betaproteobacteria</taxon>
        <taxon>Burkholderiales</taxon>
        <taxon>Burkholderiaceae</taxon>
        <taxon>Burkholderia</taxon>
        <taxon>Burkholderia cepacia complex</taxon>
    </lineage>
</organism>
<gene>
    <name evidence="2" type="ORF">QZM52_18605</name>
</gene>
<proteinExistence type="predicted"/>